<keyword evidence="5" id="KW-1185">Reference proteome</keyword>
<dbReference type="InterPro" id="IPR001789">
    <property type="entry name" value="Sig_transdc_resp-reg_receiver"/>
</dbReference>
<reference evidence="4 5" key="1">
    <citation type="submission" date="2020-05" db="EMBL/GenBank/DDBJ databases">
        <title>Aquincola sp. isolate from soil.</title>
        <authorList>
            <person name="Han J."/>
            <person name="Kim D.-U."/>
        </authorList>
    </citation>
    <scope>NUCLEOTIDE SEQUENCE [LARGE SCALE GENOMIC DNA]</scope>
    <source>
        <strain evidence="4 5">S2</strain>
    </source>
</reference>
<dbReference type="Gene3D" id="3.40.50.2300">
    <property type="match status" value="1"/>
</dbReference>
<evidence type="ECO:0000313" key="5">
    <source>
        <dbReference type="Proteomes" id="UP000737171"/>
    </source>
</evidence>
<name>A0ABX2EFF1_9BURK</name>
<dbReference type="PANTHER" id="PTHR44591:SF18">
    <property type="entry name" value="REGULATORY PROTEIN"/>
    <property type="match status" value="1"/>
</dbReference>
<dbReference type="InterPro" id="IPR011006">
    <property type="entry name" value="CheY-like_superfamily"/>
</dbReference>
<sequence>MSDKPRILIVDDDPAVTELLELKLDELFEVRVTNDPREVQALVRLHQPDAVVCDIDMPGLDGGEVCFRLSQDPLTSHIPVLYLTAMVSAAEVKALDGTLGGRPGVSKGAPVPEIAKRILEVIATR</sequence>
<keyword evidence="1 2" id="KW-0597">Phosphoprotein</keyword>
<dbReference type="Pfam" id="PF00072">
    <property type="entry name" value="Response_reg"/>
    <property type="match status" value="1"/>
</dbReference>
<dbReference type="SMART" id="SM00448">
    <property type="entry name" value="REC"/>
    <property type="match status" value="1"/>
</dbReference>
<dbReference type="EMBL" id="JABRWJ010000003">
    <property type="protein sequence ID" value="NRF67342.1"/>
    <property type="molecule type" value="Genomic_DNA"/>
</dbReference>
<organism evidence="4 5">
    <name type="scientific">Pseudaquabacterium terrae</name>
    <dbReference type="NCBI Taxonomy" id="2732868"/>
    <lineage>
        <taxon>Bacteria</taxon>
        <taxon>Pseudomonadati</taxon>
        <taxon>Pseudomonadota</taxon>
        <taxon>Betaproteobacteria</taxon>
        <taxon>Burkholderiales</taxon>
        <taxon>Sphaerotilaceae</taxon>
        <taxon>Pseudaquabacterium</taxon>
    </lineage>
</organism>
<dbReference type="SUPFAM" id="SSF52172">
    <property type="entry name" value="CheY-like"/>
    <property type="match status" value="1"/>
</dbReference>
<dbReference type="RefSeq" id="WP_173122461.1">
    <property type="nucleotide sequence ID" value="NZ_JABRWJ010000003.1"/>
</dbReference>
<evidence type="ECO:0000313" key="4">
    <source>
        <dbReference type="EMBL" id="NRF67342.1"/>
    </source>
</evidence>
<feature type="domain" description="Response regulatory" evidence="3">
    <location>
        <begin position="6"/>
        <end position="122"/>
    </location>
</feature>
<protein>
    <submittedName>
        <fullName evidence="4">Response regulator</fullName>
    </submittedName>
</protein>
<gene>
    <name evidence="4" type="ORF">HLB44_10135</name>
</gene>
<evidence type="ECO:0000256" key="1">
    <source>
        <dbReference type="ARBA" id="ARBA00022553"/>
    </source>
</evidence>
<dbReference type="PANTHER" id="PTHR44591">
    <property type="entry name" value="STRESS RESPONSE REGULATOR PROTEIN 1"/>
    <property type="match status" value="1"/>
</dbReference>
<dbReference type="PROSITE" id="PS50110">
    <property type="entry name" value="RESPONSE_REGULATORY"/>
    <property type="match status" value="1"/>
</dbReference>
<evidence type="ECO:0000259" key="3">
    <source>
        <dbReference type="PROSITE" id="PS50110"/>
    </source>
</evidence>
<dbReference type="Proteomes" id="UP000737171">
    <property type="component" value="Unassembled WGS sequence"/>
</dbReference>
<comment type="caution">
    <text evidence="4">The sequence shown here is derived from an EMBL/GenBank/DDBJ whole genome shotgun (WGS) entry which is preliminary data.</text>
</comment>
<evidence type="ECO:0000256" key="2">
    <source>
        <dbReference type="PROSITE-ProRule" id="PRU00169"/>
    </source>
</evidence>
<dbReference type="InterPro" id="IPR050595">
    <property type="entry name" value="Bact_response_regulator"/>
</dbReference>
<accession>A0ABX2EFF1</accession>
<feature type="modified residue" description="4-aspartylphosphate" evidence="2">
    <location>
        <position position="54"/>
    </location>
</feature>
<proteinExistence type="predicted"/>